<name>A0AA86SUX6_9FABA</name>
<sequence length="1359" mass="150968">MYASDSVTSLPFVKFCEIPALPSLWYPKKNNVGSCLKHSLHLSLEAIEALLLNTLAKHSLQLTLFPFWAEKPVFQAKLVFWSHQKACVIPEKAKPSLWFCLVFLTMNSATRLDSVVFQLTPTRTRFDLVITMNGKKEKVVSGLLNPFLSHLKAAQDQIAKGGYSIVLVPEHGCDASWFTKGTVERFVRFVSTPEILERVYTIESEIAQIEEAITIQGNNSIGISFVEENPIKYVESTDGNFERTGRKTQPDTNEENAIVLYKSDTQPPETNGSTKSEGKSKVQLLKVLETRKSVLQKEQGMAFARAAAAGFDIDYMPALMSFAECFEASRLIKHEGGQYLEIESAEVTPNPADSSAINASGIVMGNKVTTSHTEVNGESNGKTNSDVFSVDRQPTAGYQDNVQGHFTHNGFSSWPVHSPSGALPMFQPYPVQGIPYYQTCTGNSHFLQPVCSPMEDSRLNASQNVGPRRHSMDNGQYTESETRDEMEMGRDGSLTGERRKKAGQSSRHRSDMVVIRNINYITKTEQSSGNGSCSDYSSETDEEKEAQESAKMPKRRGSSDKSLKRLSLSGKEVTDSGRDADGGQWLAFQNCLLRGVDEDRHTVDQDHFDRVRRKKHVAVNDPIDFTERNMHEVQGTGALDMQRISNGLTCMPRSSNDGFLLSRSSGQSVNGRSVVDVQSLEIDGRIGNRRGGNVEFANGLDYSSNKLERKLFHDMNDDSYIVRDNDSENLERNAVDMDSEFPKVHSKEEKNSNYQPDELSLIPERGAEKGSMGYDRALDYEMQAQTGVSVLQDKKNKGLLAHTKPRSKMLDKDLKSKPTPNSSDVKKTVGPIRRGKTNKLSPLDEARARAEKLRNYKADLQKMKKEKEEEEIKRLDALKMERQRRIAARSNSMVTQSSMPPQQTKKQIPVKLSPSSYKGSKFSDSEPGSSSPFQRFPIRTASVGSNDSSKVSKTSRLNTNKLSRSAPSLPESKREKGDGTTDTKVSMTRIRRLSEPKMSTIRHTSSLSVRPRGARTNSTTKAASETDIRKISAIGNHDKSKTAILPELRIGTSKASDIVHNGSSVKERTQKMNVNKSSLNSEGTLLKKNEFGISPIDDEDDNPIIEKTVVMLEREKPCASNSNVDKAKEKTRIPKRQYKNDKVMEKTEKVPSYVAVHTSVSVDVETSDNKSQVQSISSKVKTNDIEKEPSKSSTIHITEKTYPAPHARVSSLEDCCTQSSEYVKAPFASLDGASIGMETFIRSRVSDSRNSTLEKIPEVIEKPHVKESSKGLRRLLKFGKKNHDSPPAAGRNKESDNASIDGSEANEIGKNGSPNEVHTLRNLISRDETPPNATPQTSSRSFSLLSPFRSNKGKKIMMS</sequence>
<gene>
    <name evidence="3" type="ORF">AYBTSS11_LOCUS20981</name>
</gene>
<dbReference type="Gramene" id="rna-AYBTSS11_LOCUS20981">
    <property type="protein sequence ID" value="CAJ1967062.1"/>
    <property type="gene ID" value="gene-AYBTSS11_LOCUS20981"/>
</dbReference>
<feature type="compositionally biased region" description="Low complexity" evidence="2">
    <location>
        <begin position="527"/>
        <end position="537"/>
    </location>
</feature>
<dbReference type="EMBL" id="OY731404">
    <property type="protein sequence ID" value="CAJ1967062.1"/>
    <property type="molecule type" value="Genomic_DNA"/>
</dbReference>
<feature type="coiled-coil region" evidence="1">
    <location>
        <begin position="843"/>
        <end position="885"/>
    </location>
</feature>
<feature type="region of interest" description="Disordered" evidence="2">
    <location>
        <begin position="997"/>
        <end position="1024"/>
    </location>
</feature>
<evidence type="ECO:0008006" key="5">
    <source>
        <dbReference type="Google" id="ProtNLM"/>
    </source>
</evidence>
<feature type="compositionally biased region" description="Basic and acidic residues" evidence="2">
    <location>
        <begin position="971"/>
        <end position="981"/>
    </location>
</feature>
<feature type="region of interest" description="Disordered" evidence="2">
    <location>
        <begin position="1279"/>
        <end position="1359"/>
    </location>
</feature>
<organism evidence="3 4">
    <name type="scientific">Sphenostylis stenocarpa</name>
    <dbReference type="NCBI Taxonomy" id="92480"/>
    <lineage>
        <taxon>Eukaryota</taxon>
        <taxon>Viridiplantae</taxon>
        <taxon>Streptophyta</taxon>
        <taxon>Embryophyta</taxon>
        <taxon>Tracheophyta</taxon>
        <taxon>Spermatophyta</taxon>
        <taxon>Magnoliopsida</taxon>
        <taxon>eudicotyledons</taxon>
        <taxon>Gunneridae</taxon>
        <taxon>Pentapetalae</taxon>
        <taxon>rosids</taxon>
        <taxon>fabids</taxon>
        <taxon>Fabales</taxon>
        <taxon>Fabaceae</taxon>
        <taxon>Papilionoideae</taxon>
        <taxon>50 kb inversion clade</taxon>
        <taxon>NPAAA clade</taxon>
        <taxon>indigoferoid/millettioid clade</taxon>
        <taxon>Phaseoleae</taxon>
        <taxon>Sphenostylis</taxon>
    </lineage>
</organism>
<dbReference type="Proteomes" id="UP001189624">
    <property type="component" value="Chromosome 7"/>
</dbReference>
<accession>A0AA86SUX6</accession>
<dbReference type="PANTHER" id="PTHR31008:SF2">
    <property type="entry name" value="COP1-INTERACTING PROTEIN-LIKE PROTEIN"/>
    <property type="match status" value="1"/>
</dbReference>
<evidence type="ECO:0000256" key="1">
    <source>
        <dbReference type="SAM" id="Coils"/>
    </source>
</evidence>
<keyword evidence="4" id="KW-1185">Reference proteome</keyword>
<feature type="region of interest" description="Disordered" evidence="2">
    <location>
        <begin position="802"/>
        <end position="838"/>
    </location>
</feature>
<keyword evidence="1" id="KW-0175">Coiled coil</keyword>
<proteinExistence type="predicted"/>
<feature type="region of interest" description="Disordered" evidence="2">
    <location>
        <begin position="887"/>
        <end position="985"/>
    </location>
</feature>
<evidence type="ECO:0000313" key="4">
    <source>
        <dbReference type="Proteomes" id="UP001189624"/>
    </source>
</evidence>
<feature type="compositionally biased region" description="Polar residues" evidence="2">
    <location>
        <begin position="889"/>
        <end position="906"/>
    </location>
</feature>
<reference evidence="3" key="1">
    <citation type="submission" date="2023-10" db="EMBL/GenBank/DDBJ databases">
        <authorList>
            <person name="Domelevo Entfellner J.-B."/>
        </authorList>
    </citation>
    <scope>NUCLEOTIDE SEQUENCE</scope>
</reference>
<feature type="compositionally biased region" description="Low complexity" evidence="2">
    <location>
        <begin position="1338"/>
        <end position="1350"/>
    </location>
</feature>
<feature type="region of interest" description="Disordered" evidence="2">
    <location>
        <begin position="458"/>
        <end position="580"/>
    </location>
</feature>
<feature type="compositionally biased region" description="Basic and acidic residues" evidence="2">
    <location>
        <begin position="480"/>
        <end position="490"/>
    </location>
</feature>
<feature type="compositionally biased region" description="Polar residues" evidence="2">
    <location>
        <begin position="942"/>
        <end position="966"/>
    </location>
</feature>
<evidence type="ECO:0000313" key="3">
    <source>
        <dbReference type="EMBL" id="CAJ1967062.1"/>
    </source>
</evidence>
<dbReference type="PANTHER" id="PTHR31008">
    <property type="entry name" value="COP1-INTERACTING PROTEIN-RELATED"/>
    <property type="match status" value="1"/>
</dbReference>
<evidence type="ECO:0000256" key="2">
    <source>
        <dbReference type="SAM" id="MobiDB-lite"/>
    </source>
</evidence>
<protein>
    <recommendedName>
        <fullName evidence="5">COP1-interacting protein 7</fullName>
    </recommendedName>
</protein>